<reference evidence="10" key="2">
    <citation type="submission" date="2025-09" db="UniProtKB">
        <authorList>
            <consortium name="Ensembl"/>
        </authorList>
    </citation>
    <scope>IDENTIFICATION</scope>
</reference>
<gene>
    <name evidence="10" type="primary">dpy19l1l</name>
</gene>
<evidence type="ECO:0000256" key="9">
    <source>
        <dbReference type="SAM" id="Phobius"/>
    </source>
</evidence>
<dbReference type="GO" id="GO:0000030">
    <property type="term" value="F:mannosyltransferase activity"/>
    <property type="evidence" value="ECO:0007669"/>
    <property type="project" value="TreeGrafter"/>
</dbReference>
<evidence type="ECO:0000256" key="2">
    <source>
        <dbReference type="ARBA" id="ARBA00008744"/>
    </source>
</evidence>
<dbReference type="Pfam" id="PF10034">
    <property type="entry name" value="Dpy19"/>
    <property type="match status" value="2"/>
</dbReference>
<evidence type="ECO:0000256" key="5">
    <source>
        <dbReference type="ARBA" id="ARBA00022692"/>
    </source>
</evidence>
<keyword evidence="3" id="KW-0328">Glycosyltransferase</keyword>
<evidence type="ECO:0000313" key="10">
    <source>
        <dbReference type="Ensembl" id="ENSSLUP00000017822.1"/>
    </source>
</evidence>
<proteinExistence type="inferred from homology"/>
<dbReference type="AlphaFoldDB" id="A0A8C9Y2G3"/>
<feature type="region of interest" description="Disordered" evidence="8">
    <location>
        <begin position="1"/>
        <end position="50"/>
    </location>
</feature>
<keyword evidence="6 9" id="KW-1133">Transmembrane helix</keyword>
<feature type="transmembrane region" description="Helical" evidence="9">
    <location>
        <begin position="461"/>
        <end position="482"/>
    </location>
</feature>
<dbReference type="InterPro" id="IPR018732">
    <property type="entry name" value="Dpy-19/Dpy-19-like"/>
</dbReference>
<evidence type="ECO:0000256" key="3">
    <source>
        <dbReference type="ARBA" id="ARBA00022676"/>
    </source>
</evidence>
<keyword evidence="11" id="KW-1185">Reference proteome</keyword>
<feature type="transmembrane region" description="Helical" evidence="9">
    <location>
        <begin position="316"/>
        <end position="337"/>
    </location>
</feature>
<organism evidence="10 11">
    <name type="scientific">Sander lucioperca</name>
    <name type="common">Pike-perch</name>
    <name type="synonym">Perca lucioperca</name>
    <dbReference type="NCBI Taxonomy" id="283035"/>
    <lineage>
        <taxon>Eukaryota</taxon>
        <taxon>Metazoa</taxon>
        <taxon>Chordata</taxon>
        <taxon>Craniata</taxon>
        <taxon>Vertebrata</taxon>
        <taxon>Euteleostomi</taxon>
        <taxon>Actinopterygii</taxon>
        <taxon>Neopterygii</taxon>
        <taxon>Teleostei</taxon>
        <taxon>Neoteleostei</taxon>
        <taxon>Acanthomorphata</taxon>
        <taxon>Eupercaria</taxon>
        <taxon>Perciformes</taxon>
        <taxon>Percoidei</taxon>
        <taxon>Percidae</taxon>
        <taxon>Luciopercinae</taxon>
        <taxon>Sander</taxon>
    </lineage>
</organism>
<dbReference type="Ensembl" id="ENSSLUT00000018390.1">
    <property type="protein sequence ID" value="ENSSLUP00000017822.1"/>
    <property type="gene ID" value="ENSSLUG00000008228.1"/>
</dbReference>
<feature type="transmembrane region" description="Helical" evidence="9">
    <location>
        <begin position="434"/>
        <end position="455"/>
    </location>
</feature>
<keyword evidence="4" id="KW-0808">Transferase</keyword>
<evidence type="ECO:0000256" key="1">
    <source>
        <dbReference type="ARBA" id="ARBA00004141"/>
    </source>
</evidence>
<evidence type="ECO:0000256" key="4">
    <source>
        <dbReference type="ARBA" id="ARBA00022679"/>
    </source>
</evidence>
<dbReference type="Proteomes" id="UP000694568">
    <property type="component" value="Unplaced"/>
</dbReference>
<feature type="transmembrane region" description="Helical" evidence="9">
    <location>
        <begin position="243"/>
        <end position="261"/>
    </location>
</feature>
<name>A0A8C9Y2G3_SANLU</name>
<keyword evidence="7 9" id="KW-0472">Membrane</keyword>
<feature type="transmembrane region" description="Helical" evidence="9">
    <location>
        <begin position="185"/>
        <end position="206"/>
    </location>
</feature>
<dbReference type="GO" id="GO:0005637">
    <property type="term" value="C:nuclear inner membrane"/>
    <property type="evidence" value="ECO:0007669"/>
    <property type="project" value="TreeGrafter"/>
</dbReference>
<evidence type="ECO:0000256" key="7">
    <source>
        <dbReference type="ARBA" id="ARBA00023136"/>
    </source>
</evidence>
<sequence length="666" mass="75317">MVAKYRKQSGKSPATQTDRDKSPLVSPPGKSNVRRPGREGKAFNSSHPNGLSALGSHISPPLVRHHLSQLFENDRHFSHLSNLEKEMAFRTEMGLYYSYYKTIIEAPSFLDGLHMIMNDRLTEYPLVINTLKRFNLYPEVVLAGWYRMYTGVMGYFGIPTKMCWSINRGEGLSPVDSCEGMGDPAYFYVAFVFLLNGAMMSLFFIYGAYLSGSRLGGIVTTMCFFFNHGESTRVMWTPPLRESFAYPFLVLQMLLLTYILRRTAMVALGISNLCFMLPWQFAQFVLLTQVASLFASYILGYLGAAKMQSILVTHMITLGVCFVLMFGNSMLLTSFYASSLVSIWVSWTFRVRCTACTTVNGLAWVGSTILLKFMLSTVLCASDDAHISALIKSKFTSYKDFHTLMYTCAAEFDFMELEVRSVYTKIWPSIRVPIFHLVYHSLQLVAFAVLAILIMRLKLFLTPHMCIMASLICSKQLFGWIGERYKPQVAVFAVMAIMAVQGVANLQAQWGIIGEFSNLPQEELLDWIQENTQPDSVFAGAMPTMASVKLSTGRPIVNHPHYEDSGLRSRTKLVYSMYSRMTGETVRGNLMKLGVDFFVLEDSWCTRRTRPGCSMPEIWDIEDPQNVGKTPFCTHMSKSSRPHFATVFSNDIYKVLKVPKATKDLR</sequence>
<evidence type="ECO:0000256" key="8">
    <source>
        <dbReference type="SAM" id="MobiDB-lite"/>
    </source>
</evidence>
<evidence type="ECO:0000256" key="6">
    <source>
        <dbReference type="ARBA" id="ARBA00022989"/>
    </source>
</evidence>
<reference evidence="10" key="1">
    <citation type="submission" date="2025-08" db="UniProtKB">
        <authorList>
            <consortium name="Ensembl"/>
        </authorList>
    </citation>
    <scope>IDENTIFICATION</scope>
</reference>
<comment type="subcellular location">
    <subcellularLocation>
        <location evidence="1">Membrane</location>
        <topology evidence="1">Multi-pass membrane protein</topology>
    </subcellularLocation>
</comment>
<dbReference type="PANTHER" id="PTHR31488:SF1">
    <property type="entry name" value="C-MANNOSYLTRANSFERASE DPY19L1"/>
    <property type="match status" value="1"/>
</dbReference>
<feature type="transmembrane region" description="Helical" evidence="9">
    <location>
        <begin position="489"/>
        <end position="510"/>
    </location>
</feature>
<accession>A0A8C9Y2G3</accession>
<evidence type="ECO:0000313" key="11">
    <source>
        <dbReference type="Proteomes" id="UP000694568"/>
    </source>
</evidence>
<comment type="similarity">
    <text evidence="2">Belongs to the dpy-19 family.</text>
</comment>
<protein>
    <submittedName>
        <fullName evidence="10">Dpy-19-like 1, like (H. sapiens)</fullName>
    </submittedName>
</protein>
<feature type="transmembrane region" description="Helical" evidence="9">
    <location>
        <begin position="281"/>
        <end position="304"/>
    </location>
</feature>
<keyword evidence="5 9" id="KW-0812">Transmembrane</keyword>
<dbReference type="PANTHER" id="PTHR31488">
    <property type="entry name" value="DPY-19-LIKE 1, LIKE (H. SAPIENS)"/>
    <property type="match status" value="1"/>
</dbReference>
<dbReference type="GeneTree" id="ENSGT00530000063023"/>